<dbReference type="Pfam" id="PF06776">
    <property type="entry name" value="IalB"/>
    <property type="match status" value="1"/>
</dbReference>
<dbReference type="InterPro" id="IPR010642">
    <property type="entry name" value="Invasion_prot_B"/>
</dbReference>
<dbReference type="Gene3D" id="2.60.40.1880">
    <property type="entry name" value="Invasion associated locus B (IalB) protein"/>
    <property type="match status" value="1"/>
</dbReference>
<evidence type="ECO:0000313" key="3">
    <source>
        <dbReference type="Proteomes" id="UP001165576"/>
    </source>
</evidence>
<evidence type="ECO:0000313" key="2">
    <source>
        <dbReference type="EMBL" id="MCX5618744.1"/>
    </source>
</evidence>
<keyword evidence="1" id="KW-0732">Signal</keyword>
<accession>A0ABT3WI15</accession>
<organism evidence="2 3">
    <name type="scientific">Bombella pluederhausensis</name>
    <dbReference type="NCBI Taxonomy" id="2967336"/>
    <lineage>
        <taxon>Bacteria</taxon>
        <taxon>Pseudomonadati</taxon>
        <taxon>Pseudomonadota</taxon>
        <taxon>Alphaproteobacteria</taxon>
        <taxon>Acetobacterales</taxon>
        <taxon>Acetobacteraceae</taxon>
        <taxon>Bombella</taxon>
    </lineage>
</organism>
<gene>
    <name evidence="2" type="ORF">NQF86_08745</name>
</gene>
<keyword evidence="3" id="KW-1185">Reference proteome</keyword>
<comment type="caution">
    <text evidence="2">The sequence shown here is derived from an EMBL/GenBank/DDBJ whole genome shotgun (WGS) entry which is preliminary data.</text>
</comment>
<feature type="chain" id="PRO_5046468360" evidence="1">
    <location>
        <begin position="29"/>
        <end position="183"/>
    </location>
</feature>
<proteinExistence type="predicted"/>
<dbReference type="RefSeq" id="WP_266117265.1">
    <property type="nucleotide sequence ID" value="NZ_JANIDY010000005.1"/>
</dbReference>
<evidence type="ECO:0000256" key="1">
    <source>
        <dbReference type="SAM" id="SignalP"/>
    </source>
</evidence>
<dbReference type="Proteomes" id="UP001165576">
    <property type="component" value="Unassembled WGS sequence"/>
</dbReference>
<dbReference type="EMBL" id="JANIDY010000005">
    <property type="protein sequence ID" value="MCX5618744.1"/>
    <property type="molecule type" value="Genomic_DNA"/>
</dbReference>
<name>A0ABT3WI15_9PROT</name>
<reference evidence="2" key="1">
    <citation type="submission" date="2022-07" db="EMBL/GenBank/DDBJ databases">
        <title>Bombella genomes.</title>
        <authorList>
            <person name="Harer L."/>
            <person name="Styblova S."/>
            <person name="Ehrmann M."/>
        </authorList>
    </citation>
    <scope>NUCLEOTIDE SEQUENCE</scope>
    <source>
        <strain evidence="2">TMW 2.2543</strain>
    </source>
</reference>
<feature type="signal peptide" evidence="1">
    <location>
        <begin position="1"/>
        <end position="28"/>
    </location>
</feature>
<dbReference type="InterPro" id="IPR038696">
    <property type="entry name" value="IalB_sf"/>
</dbReference>
<protein>
    <submittedName>
        <fullName evidence="2">Invasion associated locus B family protein</fullName>
    </submittedName>
</protein>
<sequence>MGRGMKALRRLGGLCGLLALCAGATGHAASSLPGGVSSLQERYQDWRVLCHVSDGTKDAPGVQCYMVQQALDSRTRRRVMSVRLEPDGVQVRGVATVPFGLDLVRGLTLTSDIQPVGDSYSFSTCLPTGCLVPLSFDDQQWNTLLKEEKATFTAMTFSGQPMKLAFSTKGLAQALQRVRTLMQ</sequence>